<gene>
    <name evidence="1" type="ORF">METZ01_LOCUS488551</name>
</gene>
<evidence type="ECO:0000313" key="1">
    <source>
        <dbReference type="EMBL" id="SVE35697.1"/>
    </source>
</evidence>
<reference evidence="1" key="1">
    <citation type="submission" date="2018-05" db="EMBL/GenBank/DDBJ databases">
        <authorList>
            <person name="Lanie J.A."/>
            <person name="Ng W.-L."/>
            <person name="Kazmierczak K.M."/>
            <person name="Andrzejewski T.M."/>
            <person name="Davidsen T.M."/>
            <person name="Wayne K.J."/>
            <person name="Tettelin H."/>
            <person name="Glass J.I."/>
            <person name="Rusch D."/>
            <person name="Podicherti R."/>
            <person name="Tsui H.-C.T."/>
            <person name="Winkler M.E."/>
        </authorList>
    </citation>
    <scope>NUCLEOTIDE SEQUENCE</scope>
</reference>
<organism evidence="1">
    <name type="scientific">marine metagenome</name>
    <dbReference type="NCBI Taxonomy" id="408172"/>
    <lineage>
        <taxon>unclassified sequences</taxon>
        <taxon>metagenomes</taxon>
        <taxon>ecological metagenomes</taxon>
    </lineage>
</organism>
<accession>A0A383CTK9</accession>
<sequence length="73" mass="8478">CKVCGEDPTERGSGGMYKNKREDKKLAKDYCERTANFNQIVKPVWKPCCGALDYYSVRMKKSKDPLWKQKLKS</sequence>
<dbReference type="EMBL" id="UINC01211694">
    <property type="protein sequence ID" value="SVE35697.1"/>
    <property type="molecule type" value="Genomic_DNA"/>
</dbReference>
<protein>
    <submittedName>
        <fullName evidence="1">Uncharacterized protein</fullName>
    </submittedName>
</protein>
<name>A0A383CTK9_9ZZZZ</name>
<proteinExistence type="predicted"/>
<dbReference type="AlphaFoldDB" id="A0A383CTK9"/>
<feature type="non-terminal residue" evidence="1">
    <location>
        <position position="1"/>
    </location>
</feature>